<protein>
    <submittedName>
        <fullName evidence="3">Uncharacterized protein</fullName>
    </submittedName>
</protein>
<keyword evidence="2" id="KW-1133">Transmembrane helix</keyword>
<organism evidence="3">
    <name type="scientific">Arundo donax</name>
    <name type="common">Giant reed</name>
    <name type="synonym">Donax arundinaceus</name>
    <dbReference type="NCBI Taxonomy" id="35708"/>
    <lineage>
        <taxon>Eukaryota</taxon>
        <taxon>Viridiplantae</taxon>
        <taxon>Streptophyta</taxon>
        <taxon>Embryophyta</taxon>
        <taxon>Tracheophyta</taxon>
        <taxon>Spermatophyta</taxon>
        <taxon>Magnoliopsida</taxon>
        <taxon>Liliopsida</taxon>
        <taxon>Poales</taxon>
        <taxon>Poaceae</taxon>
        <taxon>PACMAD clade</taxon>
        <taxon>Arundinoideae</taxon>
        <taxon>Arundineae</taxon>
        <taxon>Arundo</taxon>
    </lineage>
</organism>
<accession>A0A0A8ZN22</accession>
<keyword evidence="2" id="KW-0472">Membrane</keyword>
<feature type="transmembrane region" description="Helical" evidence="2">
    <location>
        <begin position="42"/>
        <end position="68"/>
    </location>
</feature>
<dbReference type="EMBL" id="GBRH01257066">
    <property type="protein sequence ID" value="JAD40829.1"/>
    <property type="molecule type" value="Transcribed_RNA"/>
</dbReference>
<feature type="region of interest" description="Disordered" evidence="1">
    <location>
        <begin position="1"/>
        <end position="22"/>
    </location>
</feature>
<reference evidence="3" key="2">
    <citation type="journal article" date="2015" name="Data Brief">
        <title>Shoot transcriptome of the giant reed, Arundo donax.</title>
        <authorList>
            <person name="Barrero R.A."/>
            <person name="Guerrero F.D."/>
            <person name="Moolhuijzen P."/>
            <person name="Goolsby J.A."/>
            <person name="Tidwell J."/>
            <person name="Bellgard S.E."/>
            <person name="Bellgard M.I."/>
        </authorList>
    </citation>
    <scope>NUCLEOTIDE SEQUENCE</scope>
    <source>
        <tissue evidence="3">Shoot tissue taken approximately 20 cm above the soil surface</tissue>
    </source>
</reference>
<feature type="compositionally biased region" description="Basic and acidic residues" evidence="1">
    <location>
        <begin position="1"/>
        <end position="13"/>
    </location>
</feature>
<proteinExistence type="predicted"/>
<keyword evidence="2" id="KW-0812">Transmembrane</keyword>
<evidence type="ECO:0000256" key="2">
    <source>
        <dbReference type="SAM" id="Phobius"/>
    </source>
</evidence>
<reference evidence="3" key="1">
    <citation type="submission" date="2014-09" db="EMBL/GenBank/DDBJ databases">
        <authorList>
            <person name="Magalhaes I.L.F."/>
            <person name="Oliveira U."/>
            <person name="Santos F.R."/>
            <person name="Vidigal T.H.D.A."/>
            <person name="Brescovit A.D."/>
            <person name="Santos A.J."/>
        </authorList>
    </citation>
    <scope>NUCLEOTIDE SEQUENCE</scope>
    <source>
        <tissue evidence="3">Shoot tissue taken approximately 20 cm above the soil surface</tissue>
    </source>
</reference>
<feature type="transmembrane region" description="Helical" evidence="2">
    <location>
        <begin position="16"/>
        <end position="36"/>
    </location>
</feature>
<evidence type="ECO:0000313" key="3">
    <source>
        <dbReference type="EMBL" id="JAD40829.1"/>
    </source>
</evidence>
<sequence>MKTELHPRREENRPGLVSPSGTLPGLFHIFIYGYWSSPSTNAVLQTCILLFFSSIQEIISGCWMFLALPADFTITEKSTQIN</sequence>
<evidence type="ECO:0000256" key="1">
    <source>
        <dbReference type="SAM" id="MobiDB-lite"/>
    </source>
</evidence>
<dbReference type="AlphaFoldDB" id="A0A0A8ZN22"/>
<name>A0A0A8ZN22_ARUDO</name>